<sequence length="343" mass="37272">MWKTIPLLAAALAVAACASPQAATPAATQTSSLQRNAESLQAKLRRTPDDPAAWAQLGATHVELARVTFDPQHYPRAERALTESLRLKPEGNGEAYIGRGALANARHDFAAARDWGQRAVAALPHSAQAQGVVVDALTQLGDDAGASVALQRMLDLQPGVASFTRAAYHFELHGRLDEARGALERALESASSPEEAAFCRFQLDELKGRTDEEELKTFRELVSRVPSPEHLVRYGRALDKAGKPQEARAQYDLALRQSRALGGDDLTAALIAADHGDPAEALRFAEKEWAKRQSVFTADAMAWALHVNERSAEALPYSDKAVALGWRDPEVLRHREAILGSLR</sequence>
<evidence type="ECO:0000313" key="4">
    <source>
        <dbReference type="Proteomes" id="UP000246005"/>
    </source>
</evidence>
<dbReference type="AlphaFoldDB" id="A0A316HLX1"/>
<feature type="chain" id="PRO_5038948257" evidence="2">
    <location>
        <begin position="23"/>
        <end position="343"/>
    </location>
</feature>
<dbReference type="Gene3D" id="1.25.40.10">
    <property type="entry name" value="Tetratricopeptide repeat domain"/>
    <property type="match status" value="2"/>
</dbReference>
<comment type="caution">
    <text evidence="3">The sequence shown here is derived from an EMBL/GenBank/DDBJ whole genome shotgun (WGS) entry which is preliminary data.</text>
</comment>
<evidence type="ECO:0000256" key="1">
    <source>
        <dbReference type="SAM" id="MobiDB-lite"/>
    </source>
</evidence>
<keyword evidence="2" id="KW-0732">Signal</keyword>
<dbReference type="RefSeq" id="WP_170155299.1">
    <property type="nucleotide sequence ID" value="NZ_QGHB01000017.1"/>
</dbReference>
<evidence type="ECO:0000256" key="2">
    <source>
        <dbReference type="SAM" id="SignalP"/>
    </source>
</evidence>
<name>A0A316HLX1_9PSEU</name>
<dbReference type="SMART" id="SM00028">
    <property type="entry name" value="TPR"/>
    <property type="match status" value="3"/>
</dbReference>
<gene>
    <name evidence="3" type="ORF">C8D88_117132</name>
</gene>
<feature type="region of interest" description="Disordered" evidence="1">
    <location>
        <begin position="28"/>
        <end position="47"/>
    </location>
</feature>
<reference evidence="3 4" key="1">
    <citation type="submission" date="2018-05" db="EMBL/GenBank/DDBJ databases">
        <title>Genomic Encyclopedia of Type Strains, Phase IV (KMG-IV): sequencing the most valuable type-strain genomes for metagenomic binning, comparative biology and taxonomic classification.</title>
        <authorList>
            <person name="Goeker M."/>
        </authorList>
    </citation>
    <scope>NUCLEOTIDE SEQUENCE [LARGE SCALE GENOMIC DNA]</scope>
    <source>
        <strain evidence="3 4">DSM 45480</strain>
    </source>
</reference>
<dbReference type="SUPFAM" id="SSF48452">
    <property type="entry name" value="TPR-like"/>
    <property type="match status" value="2"/>
</dbReference>
<dbReference type="EMBL" id="QGHB01000017">
    <property type="protein sequence ID" value="PWK81509.1"/>
    <property type="molecule type" value="Genomic_DNA"/>
</dbReference>
<dbReference type="PROSITE" id="PS51257">
    <property type="entry name" value="PROKAR_LIPOPROTEIN"/>
    <property type="match status" value="1"/>
</dbReference>
<proteinExistence type="predicted"/>
<dbReference type="InterPro" id="IPR011990">
    <property type="entry name" value="TPR-like_helical_dom_sf"/>
</dbReference>
<dbReference type="Proteomes" id="UP000246005">
    <property type="component" value="Unassembled WGS sequence"/>
</dbReference>
<organism evidence="3 4">
    <name type="scientific">Lentzea atacamensis</name>
    <dbReference type="NCBI Taxonomy" id="531938"/>
    <lineage>
        <taxon>Bacteria</taxon>
        <taxon>Bacillati</taxon>
        <taxon>Actinomycetota</taxon>
        <taxon>Actinomycetes</taxon>
        <taxon>Pseudonocardiales</taxon>
        <taxon>Pseudonocardiaceae</taxon>
        <taxon>Lentzea</taxon>
    </lineage>
</organism>
<accession>A0A316HLX1</accession>
<dbReference type="InterPro" id="IPR019734">
    <property type="entry name" value="TPR_rpt"/>
</dbReference>
<evidence type="ECO:0000313" key="3">
    <source>
        <dbReference type="EMBL" id="PWK81509.1"/>
    </source>
</evidence>
<feature type="signal peptide" evidence="2">
    <location>
        <begin position="1"/>
        <end position="22"/>
    </location>
</feature>
<protein>
    <submittedName>
        <fullName evidence="3">Flp pilus assembly protein TadD</fullName>
    </submittedName>
</protein>